<reference evidence="1" key="1">
    <citation type="submission" date="2021-02" db="EMBL/GenBank/DDBJ databases">
        <authorList>
            <person name="Nowell W R."/>
        </authorList>
    </citation>
    <scope>NUCLEOTIDE SEQUENCE</scope>
</reference>
<dbReference type="Proteomes" id="UP000682733">
    <property type="component" value="Unassembled WGS sequence"/>
</dbReference>
<evidence type="ECO:0000313" key="1">
    <source>
        <dbReference type="EMBL" id="CAF3879208.1"/>
    </source>
</evidence>
<evidence type="ECO:0000313" key="2">
    <source>
        <dbReference type="Proteomes" id="UP000682733"/>
    </source>
</evidence>
<dbReference type="EMBL" id="CAJOBA010013394">
    <property type="protein sequence ID" value="CAF3879208.1"/>
    <property type="molecule type" value="Genomic_DNA"/>
</dbReference>
<gene>
    <name evidence="1" type="ORF">TMI583_LOCUS19941</name>
</gene>
<name>A0A8S2L488_9BILA</name>
<accession>A0A8S2L488</accession>
<comment type="caution">
    <text evidence="1">The sequence shown here is derived from an EMBL/GenBank/DDBJ whole genome shotgun (WGS) entry which is preliminary data.</text>
</comment>
<sequence>METFEATSD</sequence>
<protein>
    <submittedName>
        <fullName evidence="1">Uncharacterized protein</fullName>
    </submittedName>
</protein>
<proteinExistence type="predicted"/>
<feature type="non-terminal residue" evidence="1">
    <location>
        <position position="9"/>
    </location>
</feature>
<organism evidence="1 2">
    <name type="scientific">Didymodactylos carnosus</name>
    <dbReference type="NCBI Taxonomy" id="1234261"/>
    <lineage>
        <taxon>Eukaryota</taxon>
        <taxon>Metazoa</taxon>
        <taxon>Spiralia</taxon>
        <taxon>Gnathifera</taxon>
        <taxon>Rotifera</taxon>
        <taxon>Eurotatoria</taxon>
        <taxon>Bdelloidea</taxon>
        <taxon>Philodinida</taxon>
        <taxon>Philodinidae</taxon>
        <taxon>Didymodactylos</taxon>
    </lineage>
</organism>